<dbReference type="Proteomes" id="UP000694555">
    <property type="component" value="Unplaced"/>
</dbReference>
<evidence type="ECO:0000256" key="6">
    <source>
        <dbReference type="ARBA" id="ARBA00022776"/>
    </source>
</evidence>
<dbReference type="GO" id="GO:0071782">
    <property type="term" value="C:endoplasmic reticulum tubular network"/>
    <property type="evidence" value="ECO:0007669"/>
    <property type="project" value="TreeGrafter"/>
</dbReference>
<reference evidence="13" key="2">
    <citation type="submission" date="2025-09" db="UniProtKB">
        <authorList>
            <consortium name="Ensembl"/>
        </authorList>
    </citation>
    <scope>IDENTIFICATION</scope>
</reference>
<evidence type="ECO:0000256" key="12">
    <source>
        <dbReference type="SAM" id="MobiDB-lite"/>
    </source>
</evidence>
<dbReference type="Pfam" id="PF03134">
    <property type="entry name" value="TB2_DP1_HVA22"/>
    <property type="match status" value="1"/>
</dbReference>
<sequence length="292" mass="33051">RVAWGPCSTWRVPVLVFGMLYPAYASYKAVKTKNIREYVRWMMYWIVFALFMATETFTDLLISWFPFYYEIKMAFVIWLLSPYTRGASLLYRKFVHPTLSRKEKEIDTYIIQAKERSYETVVRFGKRGLNLAATAAVQAAAKSQGALAGRLRSFSMQDLRSVPDETPVHYQDPLYLEEQENRSQLLGELGWGGIAVVGGLNEACGGAVLEAVVCSPPSPAYSMPLAGRQYESEMEDEEVWSDSQVSPQPSPRGRDPKPLSRSQSLRAVKKKIPGKEVPWWGTWWRGAGARGT</sequence>
<comment type="subcellular location">
    <subcellularLocation>
        <location evidence="1">Endoplasmic reticulum membrane</location>
        <topology evidence="1">Multi-pass membrane protein</topology>
    </subcellularLocation>
    <subcellularLocation>
        <location evidence="11">Membrane</location>
        <topology evidence="11">Multi-pass membrane protein</topology>
    </subcellularLocation>
</comment>
<dbReference type="GO" id="GO:0005789">
    <property type="term" value="C:endoplasmic reticulum membrane"/>
    <property type="evidence" value="ECO:0007669"/>
    <property type="project" value="UniProtKB-SubCell"/>
</dbReference>
<protein>
    <recommendedName>
        <fullName evidence="11">Receptor expression-enhancing protein</fullName>
    </recommendedName>
</protein>
<dbReference type="GO" id="GO:0005881">
    <property type="term" value="C:cytoplasmic microtubule"/>
    <property type="evidence" value="ECO:0007669"/>
    <property type="project" value="TreeGrafter"/>
</dbReference>
<keyword evidence="4 11" id="KW-0812">Transmembrane</keyword>
<evidence type="ECO:0000256" key="4">
    <source>
        <dbReference type="ARBA" id="ARBA00022692"/>
    </source>
</evidence>
<evidence type="ECO:0000256" key="2">
    <source>
        <dbReference type="ARBA" id="ARBA00008573"/>
    </source>
</evidence>
<evidence type="ECO:0000256" key="9">
    <source>
        <dbReference type="ARBA" id="ARBA00023136"/>
    </source>
</evidence>
<comment type="similarity">
    <text evidence="2 11">Belongs to the DP1 family.</text>
</comment>
<evidence type="ECO:0000256" key="11">
    <source>
        <dbReference type="RuleBase" id="RU362006"/>
    </source>
</evidence>
<keyword evidence="3" id="KW-0132">Cell division</keyword>
<dbReference type="GO" id="GO:0008017">
    <property type="term" value="F:microtubule binding"/>
    <property type="evidence" value="ECO:0007669"/>
    <property type="project" value="TreeGrafter"/>
</dbReference>
<evidence type="ECO:0000256" key="10">
    <source>
        <dbReference type="ARBA" id="ARBA00023306"/>
    </source>
</evidence>
<feature type="transmembrane region" description="Helical" evidence="11">
    <location>
        <begin position="12"/>
        <end position="30"/>
    </location>
</feature>
<dbReference type="PANTHER" id="PTHR12300:SF36">
    <property type="entry name" value="RECEPTOR EXPRESSION-ENHANCING PROTEIN 4"/>
    <property type="match status" value="1"/>
</dbReference>
<dbReference type="GO" id="GO:0051301">
    <property type="term" value="P:cell division"/>
    <property type="evidence" value="ECO:0007669"/>
    <property type="project" value="UniProtKB-KW"/>
</dbReference>
<proteinExistence type="inferred from homology"/>
<keyword evidence="6" id="KW-0498">Mitosis</keyword>
<keyword evidence="7" id="KW-0256">Endoplasmic reticulum</keyword>
<dbReference type="PANTHER" id="PTHR12300">
    <property type="entry name" value="HVA22-LIKE PROTEINS"/>
    <property type="match status" value="1"/>
</dbReference>
<keyword evidence="10" id="KW-0131">Cell cycle</keyword>
<evidence type="ECO:0000256" key="7">
    <source>
        <dbReference type="ARBA" id="ARBA00022824"/>
    </source>
</evidence>
<evidence type="ECO:0000256" key="1">
    <source>
        <dbReference type="ARBA" id="ARBA00004477"/>
    </source>
</evidence>
<accession>A0A8C0BVM2</accession>
<dbReference type="GO" id="GO:0071786">
    <property type="term" value="P:endoplasmic reticulum tubular network organization"/>
    <property type="evidence" value="ECO:0007669"/>
    <property type="project" value="TreeGrafter"/>
</dbReference>
<dbReference type="AlphaFoldDB" id="A0A8C0BVM2"/>
<feature type="region of interest" description="Disordered" evidence="12">
    <location>
        <begin position="232"/>
        <end position="273"/>
    </location>
</feature>
<keyword evidence="14" id="KW-1185">Reference proteome</keyword>
<name>A0A8C0BVM2_9AVES</name>
<dbReference type="Ensembl" id="ENSBJAT00000022402.1">
    <property type="protein sequence ID" value="ENSBJAP00000021790.1"/>
    <property type="gene ID" value="ENSBJAG00000014188.1"/>
</dbReference>
<evidence type="ECO:0000256" key="8">
    <source>
        <dbReference type="ARBA" id="ARBA00022989"/>
    </source>
</evidence>
<reference evidence="13" key="1">
    <citation type="submission" date="2025-08" db="UniProtKB">
        <authorList>
            <consortium name="Ensembl"/>
        </authorList>
    </citation>
    <scope>IDENTIFICATION</scope>
</reference>
<evidence type="ECO:0000313" key="14">
    <source>
        <dbReference type="Proteomes" id="UP000694555"/>
    </source>
</evidence>
<keyword evidence="8 11" id="KW-1133">Transmembrane helix</keyword>
<organism evidence="13 14">
    <name type="scientific">Buteo japonicus</name>
    <dbReference type="NCBI Taxonomy" id="224669"/>
    <lineage>
        <taxon>Eukaryota</taxon>
        <taxon>Metazoa</taxon>
        <taxon>Chordata</taxon>
        <taxon>Craniata</taxon>
        <taxon>Vertebrata</taxon>
        <taxon>Euteleostomi</taxon>
        <taxon>Archelosauria</taxon>
        <taxon>Archosauria</taxon>
        <taxon>Dinosauria</taxon>
        <taxon>Saurischia</taxon>
        <taxon>Theropoda</taxon>
        <taxon>Coelurosauria</taxon>
        <taxon>Aves</taxon>
        <taxon>Neognathae</taxon>
        <taxon>Neoaves</taxon>
        <taxon>Telluraves</taxon>
        <taxon>Accipitrimorphae</taxon>
        <taxon>Accipitriformes</taxon>
        <taxon>Accipitridae</taxon>
        <taxon>Accipitrinae</taxon>
        <taxon>Buteo</taxon>
    </lineage>
</organism>
<keyword evidence="9 11" id="KW-0472">Membrane</keyword>
<dbReference type="InterPro" id="IPR004345">
    <property type="entry name" value="TB2_DP1_HVA22"/>
</dbReference>
<evidence type="ECO:0000256" key="5">
    <source>
        <dbReference type="ARBA" id="ARBA00022701"/>
    </source>
</evidence>
<feature type="transmembrane region" description="Helical" evidence="11">
    <location>
        <begin position="42"/>
        <end position="65"/>
    </location>
</feature>
<evidence type="ECO:0000256" key="3">
    <source>
        <dbReference type="ARBA" id="ARBA00022618"/>
    </source>
</evidence>
<evidence type="ECO:0000313" key="13">
    <source>
        <dbReference type="Ensembl" id="ENSBJAP00000021790.1"/>
    </source>
</evidence>
<keyword evidence="5" id="KW-0493">Microtubule</keyword>